<dbReference type="InterPro" id="IPR011251">
    <property type="entry name" value="Luciferase-like_dom"/>
</dbReference>
<dbReference type="GO" id="GO:0016705">
    <property type="term" value="F:oxidoreductase activity, acting on paired donors, with incorporation or reduction of molecular oxygen"/>
    <property type="evidence" value="ECO:0007669"/>
    <property type="project" value="InterPro"/>
</dbReference>
<dbReference type="RefSeq" id="WP_208236053.1">
    <property type="nucleotide sequence ID" value="NZ_BAAAQU010000001.1"/>
</dbReference>
<proteinExistence type="predicted"/>
<evidence type="ECO:0000256" key="2">
    <source>
        <dbReference type="ARBA" id="ARBA00023033"/>
    </source>
</evidence>
<keyword evidence="5" id="KW-1185">Reference proteome</keyword>
<dbReference type="InterPro" id="IPR050766">
    <property type="entry name" value="Bact_Lucif_Oxidored"/>
</dbReference>
<dbReference type="AlphaFoldDB" id="A0A939TQ53"/>
<evidence type="ECO:0000259" key="3">
    <source>
        <dbReference type="Pfam" id="PF00296"/>
    </source>
</evidence>
<dbReference type="EMBL" id="JAGFBF010000001">
    <property type="protein sequence ID" value="MBO2988587.1"/>
    <property type="molecule type" value="Genomic_DNA"/>
</dbReference>
<comment type="caution">
    <text evidence="4">The sequence shown here is derived from an EMBL/GenBank/DDBJ whole genome shotgun (WGS) entry which is preliminary data.</text>
</comment>
<evidence type="ECO:0000256" key="1">
    <source>
        <dbReference type="ARBA" id="ARBA00023002"/>
    </source>
</evidence>
<feature type="domain" description="Luciferase-like" evidence="3">
    <location>
        <begin position="1"/>
        <end position="317"/>
    </location>
</feature>
<dbReference type="PANTHER" id="PTHR30137:SF8">
    <property type="entry name" value="BLR5498 PROTEIN"/>
    <property type="match status" value="1"/>
</dbReference>
<dbReference type="GO" id="GO:0004497">
    <property type="term" value="F:monooxygenase activity"/>
    <property type="evidence" value="ECO:0007669"/>
    <property type="project" value="UniProtKB-KW"/>
</dbReference>
<gene>
    <name evidence="4" type="ORF">J4H85_01045</name>
</gene>
<dbReference type="InterPro" id="IPR036661">
    <property type="entry name" value="Luciferase-like_sf"/>
</dbReference>
<protein>
    <submittedName>
        <fullName evidence="4">LLM class flavin-dependent oxidoreductase</fullName>
    </submittedName>
</protein>
<dbReference type="Gene3D" id="3.20.20.30">
    <property type="entry name" value="Luciferase-like domain"/>
    <property type="match status" value="1"/>
</dbReference>
<evidence type="ECO:0000313" key="5">
    <source>
        <dbReference type="Proteomes" id="UP000668403"/>
    </source>
</evidence>
<dbReference type="GO" id="GO:0005829">
    <property type="term" value="C:cytosol"/>
    <property type="evidence" value="ECO:0007669"/>
    <property type="project" value="TreeGrafter"/>
</dbReference>
<dbReference type="SUPFAM" id="SSF51679">
    <property type="entry name" value="Bacterial luciferase-like"/>
    <property type="match status" value="1"/>
</dbReference>
<accession>A0A939TQ53</accession>
<dbReference type="Pfam" id="PF00296">
    <property type="entry name" value="Bac_luciferase"/>
    <property type="match status" value="1"/>
</dbReference>
<dbReference type="PANTHER" id="PTHR30137">
    <property type="entry name" value="LUCIFERASE-LIKE MONOOXYGENASE"/>
    <property type="match status" value="1"/>
</dbReference>
<keyword evidence="1" id="KW-0560">Oxidoreductase</keyword>
<evidence type="ECO:0000313" key="4">
    <source>
        <dbReference type="EMBL" id="MBO2988587.1"/>
    </source>
</evidence>
<sequence>MRFSLFIHMERYDDSIPHEQHWENLVELALLAEAGGFSTIWIGEHHSMEYTVSPNPMPQLAYLAAKTSTIRLGAGTIIAPFWNPIRTAGEVALLDVISGGRAELGVARGAYQFEFDRLADGMPATEGGKAMNEIVATVNHLWDGDYAHDGEVFSFPTSTSVPKPIQKNPPVWVAARSPESHDFAVAHGANVMVTPLMKGDEEVEALVGKYETAIANHPEIERRPDIMVLRHTYVHSADDPEGWRPAAEGINTFYRTFNAWAFEKNTPENGFLAPSDPAKFAERPEFAPEALHRTAMIGTPDEVIERLHHYAALGVTEYSFWSDNTLSHEQKKRSLELFIADVMPAFRG</sequence>
<organism evidence="4 5">
    <name type="scientific">Leucobacter tardus</name>
    <dbReference type="NCBI Taxonomy" id="501483"/>
    <lineage>
        <taxon>Bacteria</taxon>
        <taxon>Bacillati</taxon>
        <taxon>Actinomycetota</taxon>
        <taxon>Actinomycetes</taxon>
        <taxon>Micrococcales</taxon>
        <taxon>Microbacteriaceae</taxon>
        <taxon>Leucobacter</taxon>
    </lineage>
</organism>
<reference evidence="4" key="1">
    <citation type="submission" date="2021-03" db="EMBL/GenBank/DDBJ databases">
        <title>Leucobacter chromiisoli sp. nov., isolated from chromium-containing soil of chemical plant.</title>
        <authorList>
            <person name="Xu Z."/>
        </authorList>
    </citation>
    <scope>NUCLEOTIDE SEQUENCE</scope>
    <source>
        <strain evidence="4">K 70/01</strain>
    </source>
</reference>
<name>A0A939TQ53_9MICO</name>
<dbReference type="Proteomes" id="UP000668403">
    <property type="component" value="Unassembled WGS sequence"/>
</dbReference>
<keyword evidence="2" id="KW-0503">Monooxygenase</keyword>